<dbReference type="InterPro" id="IPR017592">
    <property type="entry name" value="Pilus_assmbl_Flp-typ_CpaB"/>
</dbReference>
<proteinExistence type="predicted"/>
<reference evidence="4" key="1">
    <citation type="submission" date="2008-04" db="EMBL/GenBank/DDBJ databases">
        <title>Complete sequence of chromosome 1 of Burkholderia ambifaria MC40-6.</title>
        <authorList>
            <person name="Copeland A."/>
            <person name="Lucas S."/>
            <person name="Lapidus A."/>
            <person name="Glavina del Rio T."/>
            <person name="Dalin E."/>
            <person name="Tice H."/>
            <person name="Pitluck S."/>
            <person name="Chain P."/>
            <person name="Malfatti S."/>
            <person name="Shin M."/>
            <person name="Vergez L."/>
            <person name="Lang D."/>
            <person name="Schmutz J."/>
            <person name="Larimer F."/>
            <person name="Land M."/>
            <person name="Hauser L."/>
            <person name="Kyrpides N."/>
            <person name="Lykidis A."/>
            <person name="Ramette A."/>
            <person name="Konstantinidis K."/>
            <person name="Tiedje J."/>
            <person name="Richardson P."/>
        </authorList>
    </citation>
    <scope>NUCLEOTIDE SEQUENCE [LARGE SCALE GENOMIC DNA]</scope>
    <source>
        <strain evidence="4">MC40-6</strain>
    </source>
</reference>
<dbReference type="KEGG" id="bac:BamMC406_1442"/>
<evidence type="ECO:0000256" key="1">
    <source>
        <dbReference type="SAM" id="MobiDB-lite"/>
    </source>
</evidence>
<sequence length="311" mass="31867" precursor="true">MANNLTKIIAGLLIAIAVLLGIYAWMLGRSASQPAPVQQVIAASPVPVVVATRALPVGQPIAADALKVQPIAPVPTGAFADPAILVGRVPARDIPASAPVVSDSLVSGLAEDVQPGERAIAIRVDETNAVGNRLRPGNFVDVFVNLKREASGPMLDGEVSQTQARLLMSKVRVLSFGDATPERDSGSNTNGNNGQPSSARIAVLAVPTAQVDALTLGESSGRLTLALRNPRDDELATQTVAVRTDNKLSPSALAAVGVSLQQLSGTSRTAVANVNVPPLPSRPPLMVRSGGSGGGGGIEVIRGGRSETVLY</sequence>
<feature type="domain" description="SAF" evidence="2">
    <location>
        <begin position="46"/>
        <end position="106"/>
    </location>
</feature>
<dbReference type="RefSeq" id="WP_012363758.1">
    <property type="nucleotide sequence ID" value="NC_010551.1"/>
</dbReference>
<evidence type="ECO:0000313" key="4">
    <source>
        <dbReference type="Proteomes" id="UP000001680"/>
    </source>
</evidence>
<dbReference type="Pfam" id="PF08666">
    <property type="entry name" value="SAF"/>
    <property type="match status" value="1"/>
</dbReference>
<dbReference type="AlphaFoldDB" id="B1YPF3"/>
<evidence type="ECO:0000313" key="3">
    <source>
        <dbReference type="EMBL" id="ACB63930.1"/>
    </source>
</evidence>
<organism evidence="3 4">
    <name type="scientific">Burkholderia ambifaria (strain MC40-6)</name>
    <dbReference type="NCBI Taxonomy" id="398577"/>
    <lineage>
        <taxon>Bacteria</taxon>
        <taxon>Pseudomonadati</taxon>
        <taxon>Pseudomonadota</taxon>
        <taxon>Betaproteobacteria</taxon>
        <taxon>Burkholderiales</taxon>
        <taxon>Burkholderiaceae</taxon>
        <taxon>Burkholderia</taxon>
        <taxon>Burkholderia cepacia complex</taxon>
    </lineage>
</organism>
<name>B1YPF3_BURA4</name>
<protein>
    <submittedName>
        <fullName evidence="3">Flp pilus assembly protein CpaB</fullName>
    </submittedName>
</protein>
<dbReference type="InterPro" id="IPR013974">
    <property type="entry name" value="SAF"/>
</dbReference>
<dbReference type="Proteomes" id="UP000001680">
    <property type="component" value="Chromosome 1"/>
</dbReference>
<dbReference type="InterPro" id="IPR031571">
    <property type="entry name" value="RcpC_dom"/>
</dbReference>
<feature type="region of interest" description="Disordered" evidence="1">
    <location>
        <begin position="178"/>
        <end position="197"/>
    </location>
</feature>
<dbReference type="HOGENOM" id="CLU_057068_0_1_4"/>
<dbReference type="Pfam" id="PF16976">
    <property type="entry name" value="RcpC"/>
    <property type="match status" value="1"/>
</dbReference>
<dbReference type="SMART" id="SM00858">
    <property type="entry name" value="SAF"/>
    <property type="match status" value="1"/>
</dbReference>
<accession>B1YPF3</accession>
<feature type="compositionally biased region" description="Polar residues" evidence="1">
    <location>
        <begin position="186"/>
        <end position="197"/>
    </location>
</feature>
<dbReference type="NCBIfam" id="TIGR03177">
    <property type="entry name" value="pilus_cpaB"/>
    <property type="match status" value="1"/>
</dbReference>
<dbReference type="OrthoDB" id="8776995at2"/>
<evidence type="ECO:0000259" key="2">
    <source>
        <dbReference type="SMART" id="SM00858"/>
    </source>
</evidence>
<dbReference type="EMBL" id="CP001025">
    <property type="protein sequence ID" value="ACB63930.1"/>
    <property type="molecule type" value="Genomic_DNA"/>
</dbReference>
<gene>
    <name evidence="3" type="ordered locus">BamMC406_1442</name>
</gene>
<dbReference type="CDD" id="cd11614">
    <property type="entry name" value="SAF_CpaB_FlgA_like"/>
    <property type="match status" value="1"/>
</dbReference>